<gene>
    <name evidence="1" type="ORF">RPERSI_LOCUS9753</name>
</gene>
<dbReference type="EMBL" id="CAJVQC010018680">
    <property type="protein sequence ID" value="CAG8695336.1"/>
    <property type="molecule type" value="Genomic_DNA"/>
</dbReference>
<protein>
    <submittedName>
        <fullName evidence="1">13304_t:CDS:1</fullName>
    </submittedName>
</protein>
<dbReference type="Proteomes" id="UP000789920">
    <property type="component" value="Unassembled WGS sequence"/>
</dbReference>
<evidence type="ECO:0000313" key="1">
    <source>
        <dbReference type="EMBL" id="CAG8695336.1"/>
    </source>
</evidence>
<feature type="non-terminal residue" evidence="1">
    <location>
        <position position="145"/>
    </location>
</feature>
<organism evidence="1 2">
    <name type="scientific">Racocetra persica</name>
    <dbReference type="NCBI Taxonomy" id="160502"/>
    <lineage>
        <taxon>Eukaryota</taxon>
        <taxon>Fungi</taxon>
        <taxon>Fungi incertae sedis</taxon>
        <taxon>Mucoromycota</taxon>
        <taxon>Glomeromycotina</taxon>
        <taxon>Glomeromycetes</taxon>
        <taxon>Diversisporales</taxon>
        <taxon>Gigasporaceae</taxon>
        <taxon>Racocetra</taxon>
    </lineage>
</organism>
<comment type="caution">
    <text evidence="1">The sequence shown here is derived from an EMBL/GenBank/DDBJ whole genome shotgun (WGS) entry which is preliminary data.</text>
</comment>
<accession>A0ACA9PAF5</accession>
<sequence>MEKPNLFIIFMYNPAWPKITAKLLYNQHASDHPDLIARVFNMKLQVLINNIIKNHIFRTVVAYIHVVEFQKHSLPHIYILIILIPDDKPKIVDDYDNIMSAKISDKDIHSNTYNTVSQMMMHSSCSLAYPKAPYIKDGICSKNYS</sequence>
<reference evidence="1" key="1">
    <citation type="submission" date="2021-06" db="EMBL/GenBank/DDBJ databases">
        <authorList>
            <person name="Kallberg Y."/>
            <person name="Tangrot J."/>
            <person name="Rosling A."/>
        </authorList>
    </citation>
    <scope>NUCLEOTIDE SEQUENCE</scope>
    <source>
        <strain evidence="1">MA461A</strain>
    </source>
</reference>
<keyword evidence="2" id="KW-1185">Reference proteome</keyword>
<name>A0ACA9PAF5_9GLOM</name>
<evidence type="ECO:0000313" key="2">
    <source>
        <dbReference type="Proteomes" id="UP000789920"/>
    </source>
</evidence>
<proteinExistence type="predicted"/>